<dbReference type="CDD" id="cd02432">
    <property type="entry name" value="Nodulin-21_like_1"/>
    <property type="match status" value="1"/>
</dbReference>
<evidence type="ECO:0000256" key="4">
    <source>
        <dbReference type="ARBA" id="ARBA00023136"/>
    </source>
</evidence>
<evidence type="ECO:0000313" key="7">
    <source>
        <dbReference type="Proteomes" id="UP001424459"/>
    </source>
</evidence>
<feature type="transmembrane region" description="Helical" evidence="5">
    <location>
        <begin position="211"/>
        <end position="230"/>
    </location>
</feature>
<feature type="transmembrane region" description="Helical" evidence="5">
    <location>
        <begin position="21"/>
        <end position="44"/>
    </location>
</feature>
<evidence type="ECO:0000256" key="3">
    <source>
        <dbReference type="ARBA" id="ARBA00022989"/>
    </source>
</evidence>
<reference evidence="7" key="1">
    <citation type="journal article" date="2019" name="Int. J. Syst. Evol. Microbiol.">
        <title>The Global Catalogue of Microorganisms (GCM) 10K type strain sequencing project: providing services to taxonomists for standard genome sequencing and annotation.</title>
        <authorList>
            <consortium name="The Broad Institute Genomics Platform"/>
            <consortium name="The Broad Institute Genome Sequencing Center for Infectious Disease"/>
            <person name="Wu L."/>
            <person name="Ma J."/>
        </authorList>
    </citation>
    <scope>NUCLEOTIDE SEQUENCE [LARGE SCALE GENOMIC DNA]</scope>
    <source>
        <strain evidence="7">JCM 17564</strain>
    </source>
</reference>
<keyword evidence="2 5" id="KW-0812">Transmembrane</keyword>
<proteinExistence type="predicted"/>
<organism evidence="6 7">
    <name type="scientific">Sphingomonas rosea</name>
    <dbReference type="NCBI Taxonomy" id="335605"/>
    <lineage>
        <taxon>Bacteria</taxon>
        <taxon>Pseudomonadati</taxon>
        <taxon>Pseudomonadota</taxon>
        <taxon>Alphaproteobacteria</taxon>
        <taxon>Sphingomonadales</taxon>
        <taxon>Sphingomonadaceae</taxon>
        <taxon>Sphingomonas</taxon>
    </lineage>
</organism>
<protein>
    <submittedName>
        <fullName evidence="6">VIT family protein</fullName>
    </submittedName>
</protein>
<gene>
    <name evidence="6" type="ORF">GCM10022281_14060</name>
</gene>
<feature type="transmembrane region" description="Helical" evidence="5">
    <location>
        <begin position="150"/>
        <end position="171"/>
    </location>
</feature>
<sequence>MSSQRAHGERHAMGRIGWLRAAVLGANDGIVSTGSLIVGVAASAAGRNEVLIAGIAALVAGAMSMAAGEYVSVSSQSDTEQADLARERVELATIPEAETLELAKIYEERGVEKSLALQVAGQMMAHDALGAHARDELGISEITTARPLQAAITSALTFTAGAGAPLLAVLLVPVAQLIPAVVIVSLLCLVILGAVGAKLGGAPIGRSVLRVGFWGAMAMLVTAGVGRLFGTAVG</sequence>
<feature type="transmembrane region" description="Helical" evidence="5">
    <location>
        <begin position="177"/>
        <end position="199"/>
    </location>
</feature>
<dbReference type="PANTHER" id="PTHR31851">
    <property type="entry name" value="FE(2+)/MN(2+) TRANSPORTER PCL1"/>
    <property type="match status" value="1"/>
</dbReference>
<comment type="subcellular location">
    <subcellularLocation>
        <location evidence="1">Endomembrane system</location>
        <topology evidence="1">Multi-pass membrane protein</topology>
    </subcellularLocation>
</comment>
<dbReference type="InterPro" id="IPR008217">
    <property type="entry name" value="Ccc1_fam"/>
</dbReference>
<keyword evidence="4 5" id="KW-0472">Membrane</keyword>
<keyword evidence="7" id="KW-1185">Reference proteome</keyword>
<dbReference type="Proteomes" id="UP001424459">
    <property type="component" value="Unassembled WGS sequence"/>
</dbReference>
<name>A0ABP7U3E2_9SPHN</name>
<dbReference type="RefSeq" id="WP_344696324.1">
    <property type="nucleotide sequence ID" value="NZ_BAABBR010000001.1"/>
</dbReference>
<evidence type="ECO:0000256" key="5">
    <source>
        <dbReference type="SAM" id="Phobius"/>
    </source>
</evidence>
<evidence type="ECO:0000256" key="2">
    <source>
        <dbReference type="ARBA" id="ARBA00022692"/>
    </source>
</evidence>
<feature type="transmembrane region" description="Helical" evidence="5">
    <location>
        <begin position="50"/>
        <end position="71"/>
    </location>
</feature>
<dbReference type="EMBL" id="BAABBR010000001">
    <property type="protein sequence ID" value="GAA4034983.1"/>
    <property type="molecule type" value="Genomic_DNA"/>
</dbReference>
<comment type="caution">
    <text evidence="6">The sequence shown here is derived from an EMBL/GenBank/DDBJ whole genome shotgun (WGS) entry which is preliminary data.</text>
</comment>
<dbReference type="Pfam" id="PF01988">
    <property type="entry name" value="VIT1"/>
    <property type="match status" value="1"/>
</dbReference>
<keyword evidence="3 5" id="KW-1133">Transmembrane helix</keyword>
<evidence type="ECO:0000256" key="1">
    <source>
        <dbReference type="ARBA" id="ARBA00004127"/>
    </source>
</evidence>
<accession>A0ABP7U3E2</accession>
<evidence type="ECO:0000313" key="6">
    <source>
        <dbReference type="EMBL" id="GAA4034983.1"/>
    </source>
</evidence>